<organism evidence="2 3">
    <name type="scientific">Paractinoplanes hotanensis</name>
    <dbReference type="NCBI Taxonomy" id="2906497"/>
    <lineage>
        <taxon>Bacteria</taxon>
        <taxon>Bacillati</taxon>
        <taxon>Actinomycetota</taxon>
        <taxon>Actinomycetes</taxon>
        <taxon>Micromonosporales</taxon>
        <taxon>Micromonosporaceae</taxon>
        <taxon>Paractinoplanes</taxon>
    </lineage>
</organism>
<keyword evidence="3" id="KW-1185">Reference proteome</keyword>
<dbReference type="RefSeq" id="WP_251801497.1">
    <property type="nucleotide sequence ID" value="NZ_JAMQOL010000042.1"/>
</dbReference>
<name>A0ABT0Y6S7_9ACTN</name>
<evidence type="ECO:0000313" key="2">
    <source>
        <dbReference type="EMBL" id="MCM4081745.1"/>
    </source>
</evidence>
<gene>
    <name evidence="2" type="ORF">LXN57_29640</name>
</gene>
<evidence type="ECO:0000256" key="1">
    <source>
        <dbReference type="SAM" id="SignalP"/>
    </source>
</evidence>
<feature type="chain" id="PRO_5045287295" evidence="1">
    <location>
        <begin position="33"/>
        <end position="249"/>
    </location>
</feature>
<reference evidence="2 3" key="1">
    <citation type="submission" date="2022-06" db="EMBL/GenBank/DDBJ databases">
        <title>Actinoplanes abujensis sp. nov., isolated from Nigerian arid soil.</title>
        <authorList>
            <person name="Ding P."/>
        </authorList>
    </citation>
    <scope>NUCLEOTIDE SEQUENCE [LARGE SCALE GENOMIC DNA]</scope>
    <source>
        <strain evidence="3">TRM88002</strain>
    </source>
</reference>
<dbReference type="PROSITE" id="PS51318">
    <property type="entry name" value="TAT"/>
    <property type="match status" value="1"/>
</dbReference>
<dbReference type="InterPro" id="IPR006311">
    <property type="entry name" value="TAT_signal"/>
</dbReference>
<protein>
    <submittedName>
        <fullName evidence="2">Uncharacterized protein</fullName>
    </submittedName>
</protein>
<dbReference type="Proteomes" id="UP001523216">
    <property type="component" value="Unassembled WGS sequence"/>
</dbReference>
<feature type="signal peptide" evidence="1">
    <location>
        <begin position="1"/>
        <end position="32"/>
    </location>
</feature>
<evidence type="ECO:0000313" key="3">
    <source>
        <dbReference type="Proteomes" id="UP001523216"/>
    </source>
</evidence>
<sequence>MDRNAKISRSRRPLLAAAVVMTAAAGLAVANAQPALASSHRPCTVVKHSNTNGVVKVGTGTATLGADGLKVATAPSKNDDKVSWRANVRPVAANTVNELSYETVKLDQAGAGVNDAALPAYHIYVKTPAGEGTLVFEPYWYLGQIGLPSNPQRGLRTEWNVLQGKLWTPSTTITGLTKTAGGAPEKTFAQVVADNPKMTVTGIGFGLGTYNPGTTAIIDEQRFATRTSCTDHQWSTGFRNGVFWPGWLR</sequence>
<comment type="caution">
    <text evidence="2">The sequence shown here is derived from an EMBL/GenBank/DDBJ whole genome shotgun (WGS) entry which is preliminary data.</text>
</comment>
<dbReference type="EMBL" id="JAMQOL010000042">
    <property type="protein sequence ID" value="MCM4081745.1"/>
    <property type="molecule type" value="Genomic_DNA"/>
</dbReference>
<accession>A0ABT0Y6S7</accession>
<proteinExistence type="predicted"/>
<keyword evidence="1" id="KW-0732">Signal</keyword>